<proteinExistence type="predicted"/>
<feature type="region of interest" description="Disordered" evidence="1">
    <location>
        <begin position="1"/>
        <end position="57"/>
    </location>
</feature>
<feature type="compositionally biased region" description="Basic and acidic residues" evidence="1">
    <location>
        <begin position="43"/>
        <end position="57"/>
    </location>
</feature>
<protein>
    <submittedName>
        <fullName evidence="2">Uncharacterized protein</fullName>
    </submittedName>
</protein>
<name>A0A0E1VVZ2_BURPE</name>
<sequence length="57" mass="5932">MIFSRTGRRDFTPRNGAARGESRAAAGAVGAPGSARAHASVGADRRLVSDSRRSTTM</sequence>
<gene>
    <name evidence="2" type="ORF">BURPS1710A_A0434</name>
</gene>
<feature type="compositionally biased region" description="Low complexity" evidence="1">
    <location>
        <begin position="16"/>
        <end position="37"/>
    </location>
</feature>
<dbReference type="EMBL" id="CM000833">
    <property type="protein sequence ID" value="EET04309.1"/>
    <property type="molecule type" value="Genomic_DNA"/>
</dbReference>
<organism evidence="2">
    <name type="scientific">Burkholderia pseudomallei 1710a</name>
    <dbReference type="NCBI Taxonomy" id="320371"/>
    <lineage>
        <taxon>Bacteria</taxon>
        <taxon>Pseudomonadati</taxon>
        <taxon>Pseudomonadota</taxon>
        <taxon>Betaproteobacteria</taxon>
        <taxon>Burkholderiales</taxon>
        <taxon>Burkholderiaceae</taxon>
        <taxon>Burkholderia</taxon>
        <taxon>pseudomallei group</taxon>
    </lineage>
</organism>
<reference evidence="2" key="1">
    <citation type="submission" date="2009-05" db="EMBL/GenBank/DDBJ databases">
        <authorList>
            <person name="Harkins D.M."/>
            <person name="DeShazer D."/>
            <person name="Woods D.E."/>
            <person name="Brinkac L.M."/>
            <person name="Brown K.A."/>
            <person name="Hung G.C."/>
            <person name="Tuanyok A."/>
            <person name="Zhang B."/>
            <person name="Nierman W.C."/>
        </authorList>
    </citation>
    <scope>NUCLEOTIDE SEQUENCE [LARGE SCALE GENOMIC DNA]</scope>
    <source>
        <strain evidence="2">1710a</strain>
    </source>
</reference>
<accession>A0A0E1VVZ2</accession>
<evidence type="ECO:0000256" key="1">
    <source>
        <dbReference type="SAM" id="MobiDB-lite"/>
    </source>
</evidence>
<dbReference type="Proteomes" id="UP000001812">
    <property type="component" value="Chromosome II"/>
</dbReference>
<evidence type="ECO:0000313" key="2">
    <source>
        <dbReference type="EMBL" id="EET04309.1"/>
    </source>
</evidence>
<dbReference type="AlphaFoldDB" id="A0A0E1VVZ2"/>
<dbReference type="HOGENOM" id="CLU_2987832_0_0_4"/>